<dbReference type="Proteomes" id="UP001177140">
    <property type="component" value="Unassembled WGS sequence"/>
</dbReference>
<proteinExistence type="predicted"/>
<name>A0AA42AR17_PAPNU</name>
<protein>
    <submittedName>
        <fullName evidence="1">Uncharacterized protein</fullName>
    </submittedName>
</protein>
<accession>A0AA42AR17</accession>
<reference evidence="1" key="1">
    <citation type="submission" date="2022-03" db="EMBL/GenBank/DDBJ databases">
        <title>A functionally conserved STORR gene fusion in Papaver species that diverged 16.8 million years ago.</title>
        <authorList>
            <person name="Catania T."/>
        </authorList>
    </citation>
    <scope>NUCLEOTIDE SEQUENCE</scope>
    <source>
        <strain evidence="1">S-191538</strain>
    </source>
</reference>
<comment type="caution">
    <text evidence="1">The sequence shown here is derived from an EMBL/GenBank/DDBJ whole genome shotgun (WGS) entry which is preliminary data.</text>
</comment>
<evidence type="ECO:0000313" key="1">
    <source>
        <dbReference type="EMBL" id="MCL7039658.1"/>
    </source>
</evidence>
<sequence length="90" mass="10306">MEKLGLDNEKIAGDYPHHLQRFRKKIQVLRKAVIETEIFAELAKMLENLGLGSCIGIMVISLICTQREKVLTQKMRVTLGQLLRTRLLCV</sequence>
<dbReference type="EMBL" id="JAJJMA010203590">
    <property type="protein sequence ID" value="MCL7039658.1"/>
    <property type="molecule type" value="Genomic_DNA"/>
</dbReference>
<organism evidence="1 2">
    <name type="scientific">Papaver nudicaule</name>
    <name type="common">Iceland poppy</name>
    <dbReference type="NCBI Taxonomy" id="74823"/>
    <lineage>
        <taxon>Eukaryota</taxon>
        <taxon>Viridiplantae</taxon>
        <taxon>Streptophyta</taxon>
        <taxon>Embryophyta</taxon>
        <taxon>Tracheophyta</taxon>
        <taxon>Spermatophyta</taxon>
        <taxon>Magnoliopsida</taxon>
        <taxon>Ranunculales</taxon>
        <taxon>Papaveraceae</taxon>
        <taxon>Papaveroideae</taxon>
        <taxon>Papaver</taxon>
    </lineage>
</organism>
<keyword evidence="2" id="KW-1185">Reference proteome</keyword>
<evidence type="ECO:0000313" key="2">
    <source>
        <dbReference type="Proteomes" id="UP001177140"/>
    </source>
</evidence>
<gene>
    <name evidence="1" type="ORF">MKW94_010926</name>
</gene>
<dbReference type="AlphaFoldDB" id="A0AA42AR17"/>